<keyword evidence="6 11" id="KW-0732">Signal</keyword>
<keyword evidence="14" id="KW-1185">Reference proteome</keyword>
<dbReference type="Gene3D" id="2.40.160.10">
    <property type="entry name" value="Porin"/>
    <property type="match status" value="1"/>
</dbReference>
<evidence type="ECO:0000256" key="4">
    <source>
        <dbReference type="ARBA" id="ARBA00022452"/>
    </source>
</evidence>
<keyword evidence="3" id="KW-0813">Transport</keyword>
<evidence type="ECO:0000256" key="6">
    <source>
        <dbReference type="ARBA" id="ARBA00022729"/>
    </source>
</evidence>
<evidence type="ECO:0000256" key="7">
    <source>
        <dbReference type="ARBA" id="ARBA00023065"/>
    </source>
</evidence>
<keyword evidence="9" id="KW-0472">Membrane</keyword>
<dbReference type="CDD" id="cd00342">
    <property type="entry name" value="gram_neg_porins"/>
    <property type="match status" value="1"/>
</dbReference>
<dbReference type="PANTHER" id="PTHR34501">
    <property type="entry name" value="PROTEIN YDDL-RELATED"/>
    <property type="match status" value="1"/>
</dbReference>
<evidence type="ECO:0000256" key="8">
    <source>
        <dbReference type="ARBA" id="ARBA00023114"/>
    </source>
</evidence>
<dbReference type="Pfam" id="PF13609">
    <property type="entry name" value="Porin_4"/>
    <property type="match status" value="1"/>
</dbReference>
<dbReference type="InterPro" id="IPR023614">
    <property type="entry name" value="Porin_dom_sf"/>
</dbReference>
<evidence type="ECO:0000256" key="10">
    <source>
        <dbReference type="ARBA" id="ARBA00023237"/>
    </source>
</evidence>
<dbReference type="RefSeq" id="WP_408340313.1">
    <property type="nucleotide sequence ID" value="NZ_JAQQCF010000047.1"/>
</dbReference>
<dbReference type="Proteomes" id="UP001629432">
    <property type="component" value="Unassembled WGS sequence"/>
</dbReference>
<evidence type="ECO:0000256" key="2">
    <source>
        <dbReference type="ARBA" id="ARBA00011233"/>
    </source>
</evidence>
<dbReference type="InterPro" id="IPR050298">
    <property type="entry name" value="Gram-neg_bact_OMP"/>
</dbReference>
<protein>
    <submittedName>
        <fullName evidence="13">Porin</fullName>
    </submittedName>
</protein>
<dbReference type="PRINTS" id="PR00184">
    <property type="entry name" value="NEISSPPORIN"/>
</dbReference>
<dbReference type="InterPro" id="IPR002299">
    <property type="entry name" value="Porin_Neis"/>
</dbReference>
<gene>
    <name evidence="13" type="ORF">PQQ63_34165</name>
</gene>
<organism evidence="13 14">
    <name type="scientific">Paraburkholderia metrosideri</name>
    <dbReference type="NCBI Taxonomy" id="580937"/>
    <lineage>
        <taxon>Bacteria</taxon>
        <taxon>Pseudomonadati</taxon>
        <taxon>Pseudomonadota</taxon>
        <taxon>Betaproteobacteria</taxon>
        <taxon>Burkholderiales</taxon>
        <taxon>Burkholderiaceae</taxon>
        <taxon>Paraburkholderia</taxon>
    </lineage>
</organism>
<evidence type="ECO:0000256" key="9">
    <source>
        <dbReference type="ARBA" id="ARBA00023136"/>
    </source>
</evidence>
<feature type="chain" id="PRO_5047071464" evidence="11">
    <location>
        <begin position="21"/>
        <end position="354"/>
    </location>
</feature>
<comment type="subcellular location">
    <subcellularLocation>
        <location evidence="1">Cell outer membrane</location>
        <topology evidence="1">Multi-pass membrane protein</topology>
    </subcellularLocation>
</comment>
<feature type="domain" description="Porin" evidence="12">
    <location>
        <begin position="7"/>
        <end position="321"/>
    </location>
</feature>
<comment type="subunit">
    <text evidence="2">Homotrimer.</text>
</comment>
<evidence type="ECO:0000313" key="14">
    <source>
        <dbReference type="Proteomes" id="UP001629432"/>
    </source>
</evidence>
<dbReference type="PANTHER" id="PTHR34501:SF9">
    <property type="entry name" value="MAJOR OUTER MEMBRANE PROTEIN P.IA"/>
    <property type="match status" value="1"/>
</dbReference>
<evidence type="ECO:0000256" key="1">
    <source>
        <dbReference type="ARBA" id="ARBA00004571"/>
    </source>
</evidence>
<evidence type="ECO:0000313" key="13">
    <source>
        <dbReference type="EMBL" id="MFM0641736.1"/>
    </source>
</evidence>
<keyword evidence="7" id="KW-0406">Ion transport</keyword>
<dbReference type="EMBL" id="JAQQCF010000047">
    <property type="protein sequence ID" value="MFM0641736.1"/>
    <property type="molecule type" value="Genomic_DNA"/>
</dbReference>
<feature type="signal peptide" evidence="11">
    <location>
        <begin position="1"/>
        <end position="20"/>
    </location>
</feature>
<keyword evidence="4" id="KW-1134">Transmembrane beta strand</keyword>
<comment type="caution">
    <text evidence="13">The sequence shown here is derived from an EMBL/GenBank/DDBJ whole genome shotgun (WGS) entry which is preliminary data.</text>
</comment>
<evidence type="ECO:0000256" key="11">
    <source>
        <dbReference type="SAM" id="SignalP"/>
    </source>
</evidence>
<evidence type="ECO:0000256" key="3">
    <source>
        <dbReference type="ARBA" id="ARBA00022448"/>
    </source>
</evidence>
<keyword evidence="8" id="KW-0626">Porin</keyword>
<reference evidence="13 14" key="1">
    <citation type="journal article" date="2024" name="Chem. Sci.">
        <title>Discovery of megapolipeptins by genome mining of a Burkholderiales bacteria collection.</title>
        <authorList>
            <person name="Paulo B.S."/>
            <person name="Recchia M.J.J."/>
            <person name="Lee S."/>
            <person name="Fergusson C.H."/>
            <person name="Romanowski S.B."/>
            <person name="Hernandez A."/>
            <person name="Krull N."/>
            <person name="Liu D.Y."/>
            <person name="Cavanagh H."/>
            <person name="Bos A."/>
            <person name="Gray C.A."/>
            <person name="Murphy B.T."/>
            <person name="Linington R.G."/>
            <person name="Eustaquio A.S."/>
        </authorList>
    </citation>
    <scope>NUCLEOTIDE SEQUENCE [LARGE SCALE GENOMIC DNA]</scope>
    <source>
        <strain evidence="13 14">RL17-338-BIC-A</strain>
    </source>
</reference>
<sequence length="354" mass="36943">MKRSILAAVLLGALPAASHAQGSVTLYGLADVGFLYTSKTVNAAGQNAGRTLAVADSGLSPSLFGLTGTEDLGNGLQAKFKLESGFNVANGGFNDSNGNFFGRQAWVALSGNVGEIKAGLQFSPFILALLDSDPRAFAEFGDIQVIYGDNVVLTGVFNSNAVSYTSPKFGGLEGSVMLALGGEAGNFRAGRQYSASLKYDDGTLMVNAAFYEGNSGGAVSTPVPTTVEFEGRTLGAAYRFGSLTAKATFVNYKVAGSFNTNVYGGGLDYLVLPQLYLDGGVWVTSDRNNTKNHSLLTAVSAEYFLSKRTTLYAQIGVANNHGATNTGLSVSYFNILNEVSGTTVGVNIGVRHVF</sequence>
<name>A0ABW9E6J6_9BURK</name>
<keyword evidence="10" id="KW-0998">Cell outer membrane</keyword>
<dbReference type="InterPro" id="IPR001702">
    <property type="entry name" value="Porin_Gram-ve"/>
</dbReference>
<dbReference type="InterPro" id="IPR033900">
    <property type="entry name" value="Gram_neg_porin_domain"/>
</dbReference>
<dbReference type="SUPFAM" id="SSF56935">
    <property type="entry name" value="Porins"/>
    <property type="match status" value="1"/>
</dbReference>
<evidence type="ECO:0000256" key="5">
    <source>
        <dbReference type="ARBA" id="ARBA00022692"/>
    </source>
</evidence>
<accession>A0ABW9E6J6</accession>
<proteinExistence type="predicted"/>
<keyword evidence="5" id="KW-0812">Transmembrane</keyword>
<dbReference type="PRINTS" id="PR00182">
    <property type="entry name" value="ECOLNEIPORIN"/>
</dbReference>
<evidence type="ECO:0000259" key="12">
    <source>
        <dbReference type="Pfam" id="PF13609"/>
    </source>
</evidence>